<dbReference type="STRING" id="147828.A0A4S2L005"/>
<feature type="compositionally biased region" description="Basic residues" evidence="2">
    <location>
        <begin position="9"/>
        <end position="18"/>
    </location>
</feature>
<keyword evidence="4" id="KW-1185">Reference proteome</keyword>
<dbReference type="Pfam" id="PF15359">
    <property type="entry name" value="CDV3"/>
    <property type="match status" value="1"/>
</dbReference>
<feature type="compositionally biased region" description="Gly residues" evidence="2">
    <location>
        <begin position="313"/>
        <end position="323"/>
    </location>
</feature>
<evidence type="ECO:0000313" key="4">
    <source>
        <dbReference type="Proteomes" id="UP000308267"/>
    </source>
</evidence>
<dbReference type="Proteomes" id="UP000308267">
    <property type="component" value="Unassembled WGS sequence"/>
</dbReference>
<dbReference type="InterPro" id="IPR026806">
    <property type="entry name" value="CDV3"/>
</dbReference>
<proteinExistence type="inferred from homology"/>
<gene>
    <name evidence="3" type="ORF">CRM22_010258</name>
</gene>
<evidence type="ECO:0000256" key="1">
    <source>
        <dbReference type="ARBA" id="ARBA00006062"/>
    </source>
</evidence>
<comment type="caution">
    <text evidence="3">The sequence shown here is derived from an EMBL/GenBank/DDBJ whole genome shotgun (WGS) entry which is preliminary data.</text>
</comment>
<feature type="region of interest" description="Disordered" evidence="2">
    <location>
        <begin position="79"/>
        <end position="325"/>
    </location>
</feature>
<feature type="compositionally biased region" description="Polar residues" evidence="2">
    <location>
        <begin position="225"/>
        <end position="235"/>
    </location>
</feature>
<name>A0A4S2L005_OPIFE</name>
<dbReference type="GO" id="GO:0005737">
    <property type="term" value="C:cytoplasm"/>
    <property type="evidence" value="ECO:0007669"/>
    <property type="project" value="TreeGrafter"/>
</dbReference>
<dbReference type="EMBL" id="SJOL01009744">
    <property type="protein sequence ID" value="TGZ55933.1"/>
    <property type="molecule type" value="Genomic_DNA"/>
</dbReference>
<feature type="compositionally biased region" description="Basic and acidic residues" evidence="2">
    <location>
        <begin position="236"/>
        <end position="252"/>
    </location>
</feature>
<dbReference type="AlphaFoldDB" id="A0A4S2L005"/>
<reference evidence="3 4" key="1">
    <citation type="journal article" date="2019" name="BMC Genomics">
        <title>New insights from Opisthorchis felineus genome: update on genomics of the epidemiologically important liver flukes.</title>
        <authorList>
            <person name="Ershov N.I."/>
            <person name="Mordvinov V.A."/>
            <person name="Prokhortchouk E.B."/>
            <person name="Pakharukova M.Y."/>
            <person name="Gunbin K.V."/>
            <person name="Ustyantsev K."/>
            <person name="Genaev M.A."/>
            <person name="Blinov A.G."/>
            <person name="Mazur A."/>
            <person name="Boulygina E."/>
            <person name="Tsygankova S."/>
            <person name="Khrameeva E."/>
            <person name="Chekanov N."/>
            <person name="Fan G."/>
            <person name="Xiao A."/>
            <person name="Zhang H."/>
            <person name="Xu X."/>
            <person name="Yang H."/>
            <person name="Solovyev V."/>
            <person name="Lee S.M."/>
            <person name="Liu X."/>
            <person name="Afonnikov D.A."/>
            <person name="Skryabin K.G."/>
        </authorList>
    </citation>
    <scope>NUCLEOTIDE SEQUENCE [LARGE SCALE GENOMIC DNA]</scope>
    <source>
        <strain evidence="3">AK-0245</strain>
        <tissue evidence="3">Whole organism</tissue>
    </source>
</reference>
<feature type="compositionally biased region" description="Polar residues" evidence="2">
    <location>
        <begin position="270"/>
        <end position="310"/>
    </location>
</feature>
<organism evidence="3 4">
    <name type="scientific">Opisthorchis felineus</name>
    <dbReference type="NCBI Taxonomy" id="147828"/>
    <lineage>
        <taxon>Eukaryota</taxon>
        <taxon>Metazoa</taxon>
        <taxon>Spiralia</taxon>
        <taxon>Lophotrochozoa</taxon>
        <taxon>Platyhelminthes</taxon>
        <taxon>Trematoda</taxon>
        <taxon>Digenea</taxon>
        <taxon>Opisthorchiida</taxon>
        <taxon>Opisthorchiata</taxon>
        <taxon>Opisthorchiidae</taxon>
        <taxon>Opisthorchis</taxon>
    </lineage>
</organism>
<comment type="similarity">
    <text evidence="1">Belongs to the CDV3 family.</text>
</comment>
<dbReference type="OrthoDB" id="6261948at2759"/>
<feature type="region of interest" description="Disordered" evidence="2">
    <location>
        <begin position="1"/>
        <end position="47"/>
    </location>
</feature>
<dbReference type="PANTHER" id="PTHR16284:SF13">
    <property type="entry name" value="PROTEIN CDV3 HOMOLOG"/>
    <property type="match status" value="1"/>
</dbReference>
<evidence type="ECO:0000256" key="2">
    <source>
        <dbReference type="SAM" id="MobiDB-lite"/>
    </source>
</evidence>
<feature type="compositionally biased region" description="Basic and acidic residues" evidence="2">
    <location>
        <begin position="19"/>
        <end position="38"/>
    </location>
</feature>
<evidence type="ECO:0000313" key="3">
    <source>
        <dbReference type="EMBL" id="TGZ55933.1"/>
    </source>
</evidence>
<sequence length="355" mass="38601">MTLDDLFAKKAKKKTKKHNPQDLLEKLTKEVSKQHDQEGDVNSDNTKAIASLVKDDEWETIEDDEKDIDLQTIQLGNLALNASGEPKQQSKDKSEKEGSGAAEEEKKVWGTKIPEAPVVEEPAVEEKPTPKPGVYIPVHLRQGGSRVPKEPKPDVESTADFPTLGAAIPTEPVPSKVQSKAEREEEASWSQAGAPRKPTRTSEMLPIAVNPAPSSYVSPGLRKGGSSSLVAPRTESTFDSRPPRDEFSHRNESSFGSRRSEAFTPRDAPSTFSTVDGWSRGQTIVRDSTTPNKSAITNPISLPSRTTAVNSGAPGGEGGGGWQRGEVMKTFRDSDREKAQFELVQSNRFAGLSET</sequence>
<protein>
    <submittedName>
        <fullName evidence="3">Uncharacterized protein</fullName>
    </submittedName>
</protein>
<dbReference type="PANTHER" id="PTHR16284">
    <property type="entry name" value="PROTEIN CDV3 HOMOLOG"/>
    <property type="match status" value="1"/>
</dbReference>
<accession>A0A4S2L005</accession>
<feature type="compositionally biased region" description="Basic and acidic residues" evidence="2">
    <location>
        <begin position="88"/>
        <end position="108"/>
    </location>
</feature>